<gene>
    <name evidence="8" type="ORF">SAMN05216521_10135</name>
</gene>
<feature type="active site" description="Proton donor" evidence="4">
    <location>
        <position position="48"/>
    </location>
</feature>
<dbReference type="InterPro" id="IPR036812">
    <property type="entry name" value="NAD(P)_OxRdtase_dom_sf"/>
</dbReference>
<dbReference type="GO" id="GO:0016616">
    <property type="term" value="F:oxidoreductase activity, acting on the CH-OH group of donors, NAD or NADP as acceptor"/>
    <property type="evidence" value="ECO:0007669"/>
    <property type="project" value="UniProtKB-ARBA"/>
</dbReference>
<evidence type="ECO:0000256" key="1">
    <source>
        <dbReference type="ARBA" id="ARBA00007905"/>
    </source>
</evidence>
<comment type="similarity">
    <text evidence="1">Belongs to the aldo/keto reductase family.</text>
</comment>
<dbReference type="PANTHER" id="PTHR43827:SF3">
    <property type="entry name" value="NADP-DEPENDENT OXIDOREDUCTASE DOMAIN-CONTAINING PROTEIN"/>
    <property type="match status" value="1"/>
</dbReference>
<dbReference type="PIRSF" id="PIRSF000097">
    <property type="entry name" value="AKR"/>
    <property type="match status" value="1"/>
</dbReference>
<dbReference type="PROSITE" id="PS00063">
    <property type="entry name" value="ALDOKETO_REDUCTASE_3"/>
    <property type="match status" value="1"/>
</dbReference>
<dbReference type="PROSITE" id="PS00062">
    <property type="entry name" value="ALDOKETO_REDUCTASE_2"/>
    <property type="match status" value="1"/>
</dbReference>
<evidence type="ECO:0000256" key="5">
    <source>
        <dbReference type="PIRSR" id="PIRSR000097-2"/>
    </source>
</evidence>
<dbReference type="SUPFAM" id="SSF51430">
    <property type="entry name" value="NAD(P)-linked oxidoreductase"/>
    <property type="match status" value="1"/>
</dbReference>
<evidence type="ECO:0000256" key="4">
    <source>
        <dbReference type="PIRSR" id="PIRSR000097-1"/>
    </source>
</evidence>
<reference evidence="8 9" key="1">
    <citation type="submission" date="2016-10" db="EMBL/GenBank/DDBJ databases">
        <authorList>
            <person name="Varghese N."/>
            <person name="Submissions S."/>
        </authorList>
    </citation>
    <scope>NUCLEOTIDE SEQUENCE [LARGE SCALE GENOMIC DNA]</scope>
    <source>
        <strain evidence="8 9">NLAE-zl-C196</strain>
    </source>
</reference>
<sequence>MNMITLNNDIQMPMLGFGTFLMGGAECEESVLTALRNGYRMIDTAEAYGNEEAVGNAVQKSGIPRKELFLVTKVNFRSYENARATVEASLKKLKTSYLDLVLLHWPFGNYYAAWRELEKLYQDRKIRAIGVSNFDPDRLIDLIEFNKVTPAVNQIETHLLCQRMSEHEWLEKYHVQHMAYAPLGQGRKNEMFENPVLIEIAKVHGKTAAQIALRFLMQSGVVVIPKSIHEERIKENFDMFDFELNMDEMEQLRKMDTAVPMIGNPENPAMLEAAMKW</sequence>
<protein>
    <submittedName>
        <fullName evidence="8">Aldo/keto reductase</fullName>
    </submittedName>
</protein>
<organism evidence="8 9">
    <name type="scientific">Enterocloster clostridioformis</name>
    <dbReference type="NCBI Taxonomy" id="1531"/>
    <lineage>
        <taxon>Bacteria</taxon>
        <taxon>Bacillati</taxon>
        <taxon>Bacillota</taxon>
        <taxon>Clostridia</taxon>
        <taxon>Lachnospirales</taxon>
        <taxon>Lachnospiraceae</taxon>
        <taxon>Enterocloster</taxon>
    </lineage>
</organism>
<evidence type="ECO:0000256" key="2">
    <source>
        <dbReference type="ARBA" id="ARBA00022857"/>
    </source>
</evidence>
<evidence type="ECO:0000259" key="7">
    <source>
        <dbReference type="Pfam" id="PF00248"/>
    </source>
</evidence>
<keyword evidence="2" id="KW-0521">NADP</keyword>
<dbReference type="Gene3D" id="3.20.20.100">
    <property type="entry name" value="NADP-dependent oxidoreductase domain"/>
    <property type="match status" value="1"/>
</dbReference>
<feature type="domain" description="NADP-dependent oxidoreductase" evidence="7">
    <location>
        <begin position="15"/>
        <end position="255"/>
    </location>
</feature>
<dbReference type="AlphaFoldDB" id="A0A1I0FC45"/>
<dbReference type="PRINTS" id="PR00069">
    <property type="entry name" value="ALDKETRDTASE"/>
</dbReference>
<evidence type="ECO:0000256" key="6">
    <source>
        <dbReference type="PIRSR" id="PIRSR000097-3"/>
    </source>
</evidence>
<keyword evidence="3" id="KW-0560">Oxidoreductase</keyword>
<dbReference type="FunFam" id="3.20.20.100:FF:000015">
    <property type="entry name" value="Oxidoreductase, aldo/keto reductase family"/>
    <property type="match status" value="1"/>
</dbReference>
<feature type="site" description="Lowers pKa of active site Tyr" evidence="6">
    <location>
        <position position="73"/>
    </location>
</feature>
<evidence type="ECO:0000313" key="8">
    <source>
        <dbReference type="EMBL" id="SET55820.1"/>
    </source>
</evidence>
<evidence type="ECO:0000313" key="9">
    <source>
        <dbReference type="Proteomes" id="UP000182121"/>
    </source>
</evidence>
<dbReference type="PANTHER" id="PTHR43827">
    <property type="entry name" value="2,5-DIKETO-D-GLUCONIC ACID REDUCTASE"/>
    <property type="match status" value="1"/>
</dbReference>
<dbReference type="CDD" id="cd19133">
    <property type="entry name" value="AKR_AKR5F1"/>
    <property type="match status" value="1"/>
</dbReference>
<dbReference type="InterPro" id="IPR020471">
    <property type="entry name" value="AKR"/>
</dbReference>
<dbReference type="InterPro" id="IPR018170">
    <property type="entry name" value="Aldo/ket_reductase_CS"/>
</dbReference>
<dbReference type="InterPro" id="IPR023210">
    <property type="entry name" value="NADP_OxRdtase_dom"/>
</dbReference>
<accession>A0A1I0FC45</accession>
<feature type="binding site" evidence="5">
    <location>
        <position position="104"/>
    </location>
    <ligand>
        <name>substrate</name>
    </ligand>
</feature>
<dbReference type="EMBL" id="FOIO01000013">
    <property type="protein sequence ID" value="SET55820.1"/>
    <property type="molecule type" value="Genomic_DNA"/>
</dbReference>
<dbReference type="Proteomes" id="UP000182121">
    <property type="component" value="Unassembled WGS sequence"/>
</dbReference>
<comment type="caution">
    <text evidence="8">The sequence shown here is derived from an EMBL/GenBank/DDBJ whole genome shotgun (WGS) entry which is preliminary data.</text>
</comment>
<name>A0A1I0FC45_9FIRM</name>
<dbReference type="Pfam" id="PF00248">
    <property type="entry name" value="Aldo_ket_red"/>
    <property type="match status" value="1"/>
</dbReference>
<proteinExistence type="inferred from homology"/>
<evidence type="ECO:0000256" key="3">
    <source>
        <dbReference type="ARBA" id="ARBA00023002"/>
    </source>
</evidence>